<dbReference type="EMBL" id="AM236080">
    <property type="protein sequence ID" value="CAK07760.1"/>
    <property type="molecule type" value="Genomic_DNA"/>
</dbReference>
<organism evidence="2 3">
    <name type="scientific">Rhizobium johnstonii (strain DSM 114642 / LMG 32736 / 3841)</name>
    <name type="common">Rhizobium leguminosarum bv. viciae</name>
    <dbReference type="NCBI Taxonomy" id="216596"/>
    <lineage>
        <taxon>Bacteria</taxon>
        <taxon>Pseudomonadati</taxon>
        <taxon>Pseudomonadota</taxon>
        <taxon>Alphaproteobacteria</taxon>
        <taxon>Hyphomicrobiales</taxon>
        <taxon>Rhizobiaceae</taxon>
        <taxon>Rhizobium/Agrobacterium group</taxon>
        <taxon>Rhizobium</taxon>
        <taxon>Rhizobium johnstonii</taxon>
    </lineage>
</organism>
<feature type="transmembrane region" description="Helical" evidence="1">
    <location>
        <begin position="49"/>
        <end position="71"/>
    </location>
</feature>
<gene>
    <name evidence="2" type="ordered locus">RL2268</name>
</gene>
<keyword evidence="1" id="KW-0472">Membrane</keyword>
<reference evidence="2 3" key="1">
    <citation type="journal article" date="2006" name="Genome Biol.">
        <title>The genome of Rhizobium leguminosarum has recognizable core and accessory components.</title>
        <authorList>
            <person name="Young J.W."/>
            <person name="Crossman L.C."/>
            <person name="Johnston A.W.B."/>
            <person name="Thomson N.R."/>
            <person name="Ghazoui Z.F."/>
            <person name="Hull K.H."/>
            <person name="Wexler M."/>
            <person name="Curson A.R.J."/>
            <person name="Todd J.D."/>
            <person name="Poole P.S."/>
            <person name="Mauchline T.H."/>
            <person name="East A.K."/>
            <person name="Quail M.A."/>
            <person name="Churcher C."/>
            <person name="Arrowsmith C."/>
            <person name="Cherevach A."/>
            <person name="Chillingworth T."/>
            <person name="Clarke K."/>
            <person name="Cronin A."/>
            <person name="Davis P."/>
            <person name="Fraser A."/>
            <person name="Hance Z."/>
            <person name="Hauser H."/>
            <person name="Jagels K."/>
            <person name="Moule S."/>
            <person name="Mungall K."/>
            <person name="Norbertczak H."/>
            <person name="Rabbinowitsch E."/>
            <person name="Sanders M."/>
            <person name="Simmonds M."/>
            <person name="Whitehead S."/>
            <person name="Parkhill J."/>
        </authorList>
    </citation>
    <scope>NUCLEOTIDE SEQUENCE [LARGE SCALE GENOMIC DNA]</scope>
    <source>
        <strain evidence="3">DSM 114642 / LMG 32736 / 3841</strain>
    </source>
</reference>
<dbReference type="AlphaFoldDB" id="Q1MH07"/>
<sequence>MGDGVKPPLADRLAALHTSAKSSSFNPVQRRLHGEELLLSSLAEFFQDLIVISLCSAIVIIRITGLFEIMLDCLQAGF</sequence>
<dbReference type="EnsemblBacteria" id="CAK07760">
    <property type="protein sequence ID" value="CAK07760"/>
    <property type="gene ID" value="RL2268"/>
</dbReference>
<keyword evidence="1" id="KW-1133">Transmembrane helix</keyword>
<dbReference type="eggNOG" id="ENOG50312KF">
    <property type="taxonomic scope" value="Bacteria"/>
</dbReference>
<dbReference type="Proteomes" id="UP000006575">
    <property type="component" value="Chromosome"/>
</dbReference>
<keyword evidence="3" id="KW-1185">Reference proteome</keyword>
<evidence type="ECO:0000256" key="1">
    <source>
        <dbReference type="SAM" id="Phobius"/>
    </source>
</evidence>
<evidence type="ECO:0000313" key="2">
    <source>
        <dbReference type="EMBL" id="CAK07760.1"/>
    </source>
</evidence>
<protein>
    <submittedName>
        <fullName evidence="2">Transmembrane protein</fullName>
    </submittedName>
</protein>
<dbReference type="KEGG" id="rle:RL2268"/>
<proteinExistence type="predicted"/>
<keyword evidence="1 2" id="KW-0812">Transmembrane</keyword>
<evidence type="ECO:0000313" key="3">
    <source>
        <dbReference type="Proteomes" id="UP000006575"/>
    </source>
</evidence>
<dbReference type="HOGENOM" id="CLU_2619571_0_0_5"/>
<name>Q1MH07_RHIJ3</name>
<accession>Q1MH07</accession>